<evidence type="ECO:0000256" key="1">
    <source>
        <dbReference type="SAM" id="MobiDB-lite"/>
    </source>
</evidence>
<comment type="caution">
    <text evidence="2">The sequence shown here is derived from an EMBL/GenBank/DDBJ whole genome shotgun (WGS) entry which is preliminary data.</text>
</comment>
<protein>
    <submittedName>
        <fullName evidence="2">Uncharacterized protein</fullName>
    </submittedName>
</protein>
<dbReference type="Proteomes" id="UP001066276">
    <property type="component" value="Chromosome 7"/>
</dbReference>
<feature type="region of interest" description="Disordered" evidence="1">
    <location>
        <begin position="125"/>
        <end position="152"/>
    </location>
</feature>
<evidence type="ECO:0000313" key="3">
    <source>
        <dbReference type="Proteomes" id="UP001066276"/>
    </source>
</evidence>
<proteinExistence type="predicted"/>
<keyword evidence="3" id="KW-1185">Reference proteome</keyword>
<reference evidence="2" key="1">
    <citation type="journal article" date="2022" name="bioRxiv">
        <title>Sequencing and chromosome-scale assembly of the giantPleurodeles waltlgenome.</title>
        <authorList>
            <person name="Brown T."/>
            <person name="Elewa A."/>
            <person name="Iarovenko S."/>
            <person name="Subramanian E."/>
            <person name="Araus A.J."/>
            <person name="Petzold A."/>
            <person name="Susuki M."/>
            <person name="Suzuki K.-i.T."/>
            <person name="Hayashi T."/>
            <person name="Toyoda A."/>
            <person name="Oliveira C."/>
            <person name="Osipova E."/>
            <person name="Leigh N.D."/>
            <person name="Simon A."/>
            <person name="Yun M.H."/>
        </authorList>
    </citation>
    <scope>NUCLEOTIDE SEQUENCE</scope>
    <source>
        <strain evidence="2">20211129_DDA</strain>
        <tissue evidence="2">Liver</tissue>
    </source>
</reference>
<organism evidence="2 3">
    <name type="scientific">Pleurodeles waltl</name>
    <name type="common">Iberian ribbed newt</name>
    <dbReference type="NCBI Taxonomy" id="8319"/>
    <lineage>
        <taxon>Eukaryota</taxon>
        <taxon>Metazoa</taxon>
        <taxon>Chordata</taxon>
        <taxon>Craniata</taxon>
        <taxon>Vertebrata</taxon>
        <taxon>Euteleostomi</taxon>
        <taxon>Amphibia</taxon>
        <taxon>Batrachia</taxon>
        <taxon>Caudata</taxon>
        <taxon>Salamandroidea</taxon>
        <taxon>Salamandridae</taxon>
        <taxon>Pleurodelinae</taxon>
        <taxon>Pleurodeles</taxon>
    </lineage>
</organism>
<gene>
    <name evidence="2" type="ORF">NDU88_001512</name>
</gene>
<name>A0AAV7P7E2_PLEWA</name>
<accession>A0AAV7P7E2</accession>
<sequence>MNLAVRFIFVTSLDLKLLQENFSQPRCPFDLPAVLAASVIHCIFGRHSSSHIARMPARGSKAAAARLVARQETAASSSGALKDLKGAMAGDRGLVEPANARAPAVTKITVAPLTKYLKKRNQAEMSLPPPTNERPTLLKEQKASAGRAETEATWEVSTSVRGSVPETLVPVVRDNLGGLECTRKMIV</sequence>
<evidence type="ECO:0000313" key="2">
    <source>
        <dbReference type="EMBL" id="KAJ1123039.1"/>
    </source>
</evidence>
<dbReference type="EMBL" id="JANPWB010000011">
    <property type="protein sequence ID" value="KAJ1123039.1"/>
    <property type="molecule type" value="Genomic_DNA"/>
</dbReference>
<dbReference type="AlphaFoldDB" id="A0AAV7P7E2"/>